<gene>
    <name evidence="1" type="ORF">E2C01_008058</name>
</gene>
<protein>
    <submittedName>
        <fullName evidence="1">Uncharacterized protein</fullName>
    </submittedName>
</protein>
<accession>A0A5B7CZS8</accession>
<reference evidence="1 2" key="1">
    <citation type="submission" date="2019-05" db="EMBL/GenBank/DDBJ databases">
        <title>Another draft genome of Portunus trituberculatus and its Hox gene families provides insights of decapod evolution.</title>
        <authorList>
            <person name="Jeong J.-H."/>
            <person name="Song I."/>
            <person name="Kim S."/>
            <person name="Choi T."/>
            <person name="Kim D."/>
            <person name="Ryu S."/>
            <person name="Kim W."/>
        </authorList>
    </citation>
    <scope>NUCLEOTIDE SEQUENCE [LARGE SCALE GENOMIC DNA]</scope>
    <source>
        <tissue evidence="1">Muscle</tissue>
    </source>
</reference>
<keyword evidence="2" id="KW-1185">Reference proteome</keyword>
<name>A0A5B7CZS8_PORTR</name>
<sequence length="77" mass="8906">MRLSNCLNRLASHVPQVIHEWTHKARNTARCPREQLVLCGSEVWCLSQHTHQHHTLSVTSQYSRISKYGNNQQQSAI</sequence>
<comment type="caution">
    <text evidence="1">The sequence shown here is derived from an EMBL/GenBank/DDBJ whole genome shotgun (WGS) entry which is preliminary data.</text>
</comment>
<evidence type="ECO:0000313" key="1">
    <source>
        <dbReference type="EMBL" id="MPC15272.1"/>
    </source>
</evidence>
<dbReference type="Proteomes" id="UP000324222">
    <property type="component" value="Unassembled WGS sequence"/>
</dbReference>
<organism evidence="1 2">
    <name type="scientific">Portunus trituberculatus</name>
    <name type="common">Swimming crab</name>
    <name type="synonym">Neptunus trituberculatus</name>
    <dbReference type="NCBI Taxonomy" id="210409"/>
    <lineage>
        <taxon>Eukaryota</taxon>
        <taxon>Metazoa</taxon>
        <taxon>Ecdysozoa</taxon>
        <taxon>Arthropoda</taxon>
        <taxon>Crustacea</taxon>
        <taxon>Multicrustacea</taxon>
        <taxon>Malacostraca</taxon>
        <taxon>Eumalacostraca</taxon>
        <taxon>Eucarida</taxon>
        <taxon>Decapoda</taxon>
        <taxon>Pleocyemata</taxon>
        <taxon>Brachyura</taxon>
        <taxon>Eubrachyura</taxon>
        <taxon>Portunoidea</taxon>
        <taxon>Portunidae</taxon>
        <taxon>Portuninae</taxon>
        <taxon>Portunus</taxon>
    </lineage>
</organism>
<dbReference type="EMBL" id="VSRR010000413">
    <property type="protein sequence ID" value="MPC15272.1"/>
    <property type="molecule type" value="Genomic_DNA"/>
</dbReference>
<dbReference type="AlphaFoldDB" id="A0A5B7CZS8"/>
<proteinExistence type="predicted"/>
<evidence type="ECO:0000313" key="2">
    <source>
        <dbReference type="Proteomes" id="UP000324222"/>
    </source>
</evidence>